<dbReference type="STRING" id="81824.A9UNX0"/>
<protein>
    <recommendedName>
        <fullName evidence="5">Propionate--CoA ligase</fullName>
    </recommendedName>
</protein>
<dbReference type="Proteomes" id="UP000001357">
    <property type="component" value="Unassembled WGS sequence"/>
</dbReference>
<dbReference type="PANTHER" id="PTHR43347">
    <property type="entry name" value="ACYL-COA SYNTHETASE"/>
    <property type="match status" value="1"/>
</dbReference>
<proteinExistence type="predicted"/>
<accession>A9UNX0</accession>
<organism evidence="3 4">
    <name type="scientific">Monosiga brevicollis</name>
    <name type="common">Choanoflagellate</name>
    <dbReference type="NCBI Taxonomy" id="81824"/>
    <lineage>
        <taxon>Eukaryota</taxon>
        <taxon>Choanoflagellata</taxon>
        <taxon>Craspedida</taxon>
        <taxon>Salpingoecidae</taxon>
        <taxon>Monosiga</taxon>
    </lineage>
</organism>
<dbReference type="KEGG" id="mbr:MONBRDRAFT_13709"/>
<dbReference type="EMBL" id="CH991543">
    <property type="protein sequence ID" value="EDQ92772.1"/>
    <property type="molecule type" value="Genomic_DNA"/>
</dbReference>
<feature type="domain" description="AMP-dependent synthetase/ligase" evidence="1">
    <location>
        <begin position="23"/>
        <end position="402"/>
    </location>
</feature>
<dbReference type="eggNOG" id="KOG1175">
    <property type="taxonomic scope" value="Eukaryota"/>
</dbReference>
<name>A9UNX0_MONBE</name>
<dbReference type="InParanoid" id="A9UNX0"/>
<dbReference type="InterPro" id="IPR045851">
    <property type="entry name" value="AMP-bd_C_sf"/>
</dbReference>
<reference evidence="3 4" key="1">
    <citation type="journal article" date="2008" name="Nature">
        <title>The genome of the choanoflagellate Monosiga brevicollis and the origin of metazoans.</title>
        <authorList>
            <consortium name="JGI Sequencing"/>
            <person name="King N."/>
            <person name="Westbrook M.J."/>
            <person name="Young S.L."/>
            <person name="Kuo A."/>
            <person name="Abedin M."/>
            <person name="Chapman J."/>
            <person name="Fairclough S."/>
            <person name="Hellsten U."/>
            <person name="Isogai Y."/>
            <person name="Letunic I."/>
            <person name="Marr M."/>
            <person name="Pincus D."/>
            <person name="Putnam N."/>
            <person name="Rokas A."/>
            <person name="Wright K.J."/>
            <person name="Zuzow R."/>
            <person name="Dirks W."/>
            <person name="Good M."/>
            <person name="Goodstein D."/>
            <person name="Lemons D."/>
            <person name="Li W."/>
            <person name="Lyons J.B."/>
            <person name="Morris A."/>
            <person name="Nichols S."/>
            <person name="Richter D.J."/>
            <person name="Salamov A."/>
            <person name="Bork P."/>
            <person name="Lim W.A."/>
            <person name="Manning G."/>
            <person name="Miller W.T."/>
            <person name="McGinnis W."/>
            <person name="Shapiro H."/>
            <person name="Tjian R."/>
            <person name="Grigoriev I.V."/>
            <person name="Rokhsar D."/>
        </authorList>
    </citation>
    <scope>NUCLEOTIDE SEQUENCE [LARGE SCALE GENOMIC DNA]</scope>
    <source>
        <strain evidence="4">MX1 / ATCC 50154</strain>
    </source>
</reference>
<sequence length="589" mass="64246">NPAKPDWFKGWQLNVAHNCLDRHLPTRADQPALLYESPALGISQAITYADLTDQVSRFAHVLQERCEVTKGDRVIIYMPMCPEAIVAMLACARLGAIHSVVFGGFASKELATRIDAAQPKAVLSSTHGLDGVKAVNYKKLTDEAHRLCTFKPGIQHSDDHTATANLLRTGDLDWEDCMNTAGHTKPVPIDATDPLYVLYTSGTTGKPKGVVREAGGHAVVLADTIQSIFNIHPGQVMFTPSDIGWVVGHSYIVYAPLLAGATGVLYEGKPTTTPDASAFWRIIEKHKVKAMFTAPTALRAIKKEDPEGMLVQQHDLSSLETVFVAGKRADPASVQWAEQVLQKPIVDNYWQTETGSPMSACSGHLPIKYGSCFKPVHGWDLQIVDDHGQTVPVGETGNLVAKLPLPPGAATTLWKDHERYDSSYLAAFPGYYQTGDAGFIDEDNYVHVLTRTDDVINTAGHRMSTGVLEGALTAHDKVVEAAVVGATDELKGQLPVGFVVLKTGKSFESDHDLKQLRKELVQRVREDVGPVAAFKRVYVVRQLPKTRSGKTLRMVLRQMVDGQPLTLPPTIEDASIVDSVRQEIADQDA</sequence>
<gene>
    <name evidence="3" type="ORF">MONBRDRAFT_13709</name>
</gene>
<dbReference type="InterPro" id="IPR000873">
    <property type="entry name" value="AMP-dep_synth/lig_dom"/>
</dbReference>
<dbReference type="GeneID" id="5887988"/>
<dbReference type="InterPro" id="IPR042099">
    <property type="entry name" value="ANL_N_sf"/>
</dbReference>
<dbReference type="FunCoup" id="A9UNX0">
    <property type="interactions" value="377"/>
</dbReference>
<dbReference type="Gene3D" id="3.30.300.30">
    <property type="match status" value="1"/>
</dbReference>
<dbReference type="Gene3D" id="3.40.50.12780">
    <property type="entry name" value="N-terminal domain of ligase-like"/>
    <property type="match status" value="1"/>
</dbReference>
<dbReference type="InterPro" id="IPR020845">
    <property type="entry name" value="AMP-binding_CS"/>
</dbReference>
<evidence type="ECO:0000259" key="1">
    <source>
        <dbReference type="Pfam" id="PF00501"/>
    </source>
</evidence>
<dbReference type="RefSeq" id="XP_001742534.1">
    <property type="nucleotide sequence ID" value="XM_001742482.1"/>
</dbReference>
<dbReference type="GO" id="GO:0050218">
    <property type="term" value="F:propionate-CoA ligase activity"/>
    <property type="evidence" value="ECO:0000318"/>
    <property type="project" value="GO_Central"/>
</dbReference>
<dbReference type="AlphaFoldDB" id="A9UNX0"/>
<dbReference type="Pfam" id="PF00501">
    <property type="entry name" value="AMP-binding"/>
    <property type="match status" value="1"/>
</dbReference>
<evidence type="ECO:0000313" key="3">
    <source>
        <dbReference type="EMBL" id="EDQ92772.1"/>
    </source>
</evidence>
<dbReference type="Pfam" id="PF13193">
    <property type="entry name" value="AMP-binding_C"/>
    <property type="match status" value="1"/>
</dbReference>
<evidence type="ECO:0008006" key="5">
    <source>
        <dbReference type="Google" id="ProtNLM"/>
    </source>
</evidence>
<evidence type="ECO:0000313" key="4">
    <source>
        <dbReference type="Proteomes" id="UP000001357"/>
    </source>
</evidence>
<feature type="domain" description="AMP-binding enzyme C-terminal" evidence="2">
    <location>
        <begin position="468"/>
        <end position="550"/>
    </location>
</feature>
<dbReference type="InterPro" id="IPR025110">
    <property type="entry name" value="AMP-bd_C"/>
</dbReference>
<keyword evidence="4" id="KW-1185">Reference proteome</keyword>
<evidence type="ECO:0000259" key="2">
    <source>
        <dbReference type="Pfam" id="PF13193"/>
    </source>
</evidence>
<dbReference type="PANTHER" id="PTHR43347:SF3">
    <property type="entry name" value="ACYL-COA SYNTHETASE SHORT-CHAIN FAMILY MEMBER 3, MITOCHONDRIAL"/>
    <property type="match status" value="1"/>
</dbReference>
<feature type="non-terminal residue" evidence="3">
    <location>
        <position position="1"/>
    </location>
</feature>
<dbReference type="PROSITE" id="PS00455">
    <property type="entry name" value="AMP_BINDING"/>
    <property type="match status" value="1"/>
</dbReference>
<dbReference type="SUPFAM" id="SSF56801">
    <property type="entry name" value="Acetyl-CoA synthetase-like"/>
    <property type="match status" value="1"/>
</dbReference>
<dbReference type="OMA" id="FIMGRTD"/>